<sequence length="91" mass="10428">MRDALIYFKDVAGTNSQLFQRTVDHTTRQYTHEEVAMCLGQAPAVSREDWVCIQNTLSALVELRDGVGESAFQRNQYEQHELALQELVSRL</sequence>
<comment type="caution">
    <text evidence="1">The sequence shown here is derived from an EMBL/GenBank/DDBJ whole genome shotgun (WGS) entry which is preliminary data.</text>
</comment>
<dbReference type="AlphaFoldDB" id="A0A2W5SYF8"/>
<proteinExistence type="predicted"/>
<evidence type="ECO:0000313" key="2">
    <source>
        <dbReference type="Proteomes" id="UP000249061"/>
    </source>
</evidence>
<protein>
    <submittedName>
        <fullName evidence="1">Uncharacterized protein</fullName>
    </submittedName>
</protein>
<evidence type="ECO:0000313" key="1">
    <source>
        <dbReference type="EMBL" id="PZR04365.1"/>
    </source>
</evidence>
<gene>
    <name evidence="1" type="ORF">DI536_34450</name>
</gene>
<dbReference type="EMBL" id="QFQP01000059">
    <property type="protein sequence ID" value="PZR04365.1"/>
    <property type="molecule type" value="Genomic_DNA"/>
</dbReference>
<reference evidence="1 2" key="1">
    <citation type="submission" date="2017-08" db="EMBL/GenBank/DDBJ databases">
        <title>Infants hospitalized years apart are colonized by the same room-sourced microbial strains.</title>
        <authorList>
            <person name="Brooks B."/>
            <person name="Olm M.R."/>
            <person name="Firek B.A."/>
            <person name="Baker R."/>
            <person name="Thomas B.C."/>
            <person name="Morowitz M.J."/>
            <person name="Banfield J.F."/>
        </authorList>
    </citation>
    <scope>NUCLEOTIDE SEQUENCE [LARGE SCALE GENOMIC DNA]</scope>
    <source>
        <strain evidence="1">S2_003_000_R2_14</strain>
    </source>
</reference>
<organism evidence="1 2">
    <name type="scientific">Archangium gephyra</name>
    <dbReference type="NCBI Taxonomy" id="48"/>
    <lineage>
        <taxon>Bacteria</taxon>
        <taxon>Pseudomonadati</taxon>
        <taxon>Myxococcota</taxon>
        <taxon>Myxococcia</taxon>
        <taxon>Myxococcales</taxon>
        <taxon>Cystobacterineae</taxon>
        <taxon>Archangiaceae</taxon>
        <taxon>Archangium</taxon>
    </lineage>
</organism>
<dbReference type="Proteomes" id="UP000249061">
    <property type="component" value="Unassembled WGS sequence"/>
</dbReference>
<accession>A0A2W5SYF8</accession>
<name>A0A2W5SYF8_9BACT</name>